<evidence type="ECO:0000259" key="4">
    <source>
        <dbReference type="Pfam" id="PF01370"/>
    </source>
</evidence>
<name>A0A517VV07_9PLAN</name>
<evidence type="ECO:0000313" key="5">
    <source>
        <dbReference type="EMBL" id="QDT96839.1"/>
    </source>
</evidence>
<dbReference type="GO" id="GO:0003978">
    <property type="term" value="F:UDP-glucose 4-epimerase activity"/>
    <property type="evidence" value="ECO:0007669"/>
    <property type="project" value="UniProtKB-EC"/>
</dbReference>
<evidence type="ECO:0000256" key="2">
    <source>
        <dbReference type="ARBA" id="ARBA00023002"/>
    </source>
</evidence>
<dbReference type="Pfam" id="PF01370">
    <property type="entry name" value="Epimerase"/>
    <property type="match status" value="1"/>
</dbReference>
<keyword evidence="3" id="KW-0520">NAD</keyword>
<dbReference type="Proteomes" id="UP000318704">
    <property type="component" value="Chromosome"/>
</dbReference>
<evidence type="ECO:0000256" key="1">
    <source>
        <dbReference type="ARBA" id="ARBA00007637"/>
    </source>
</evidence>
<dbReference type="AlphaFoldDB" id="A0A517VV07"/>
<evidence type="ECO:0000256" key="3">
    <source>
        <dbReference type="ARBA" id="ARBA00023027"/>
    </source>
</evidence>
<sequence length="278" mass="30326">MKRVLVTGGSGRLGREVIKALSKGNYEILSLDVTAAENNDVQFMHVDLTDRTAVCDALAGADGVIHLGAVPGPLAQPEADTFRTNVVSTWNVAEAAAIHGLKRIVFASSVFVLGWHEDATAFQPEYVPVDETHPLTPLEAYGLSKVVGEETMSAFSRRTGIPVVSLRIMNVIQTDGYNALPWPTPTLDSLVQYTHWPYVDVRDAAKACCQALEASTAGHEAMYIAAEDIRFDTNTASLIQKFLPKTEIRHPLPGRASVISIEKARKLIGFSPEFSWQH</sequence>
<accession>A0A517VV07</accession>
<reference evidence="5 6" key="1">
    <citation type="submission" date="2019-03" db="EMBL/GenBank/DDBJ databases">
        <title>Deep-cultivation of Planctomycetes and their phenomic and genomic characterization uncovers novel biology.</title>
        <authorList>
            <person name="Wiegand S."/>
            <person name="Jogler M."/>
            <person name="Boedeker C."/>
            <person name="Pinto D."/>
            <person name="Vollmers J."/>
            <person name="Rivas-Marin E."/>
            <person name="Kohn T."/>
            <person name="Peeters S.H."/>
            <person name="Heuer A."/>
            <person name="Rast P."/>
            <person name="Oberbeckmann S."/>
            <person name="Bunk B."/>
            <person name="Jeske O."/>
            <person name="Meyerdierks A."/>
            <person name="Storesund J.E."/>
            <person name="Kallscheuer N."/>
            <person name="Luecker S."/>
            <person name="Lage O.M."/>
            <person name="Pohl T."/>
            <person name="Merkel B.J."/>
            <person name="Hornburger P."/>
            <person name="Mueller R.-W."/>
            <person name="Bruemmer F."/>
            <person name="Labrenz M."/>
            <person name="Spormann A.M."/>
            <person name="Op den Camp H."/>
            <person name="Overmann J."/>
            <person name="Amann R."/>
            <person name="Jetten M.S.M."/>
            <person name="Mascher T."/>
            <person name="Medema M.H."/>
            <person name="Devos D.P."/>
            <person name="Kaster A.-K."/>
            <person name="Ovreas L."/>
            <person name="Rohde M."/>
            <person name="Galperin M.Y."/>
            <person name="Jogler C."/>
        </authorList>
    </citation>
    <scope>NUCLEOTIDE SEQUENCE [LARGE SCALE GENOMIC DNA]</scope>
    <source>
        <strain evidence="5 6">V144</strain>
    </source>
</reference>
<dbReference type="GO" id="GO:0016491">
    <property type="term" value="F:oxidoreductase activity"/>
    <property type="evidence" value="ECO:0007669"/>
    <property type="project" value="UniProtKB-KW"/>
</dbReference>
<gene>
    <name evidence="5" type="primary">galE_1</name>
    <name evidence="5" type="ORF">V144x_22970</name>
</gene>
<dbReference type="SUPFAM" id="SSF51735">
    <property type="entry name" value="NAD(P)-binding Rossmann-fold domains"/>
    <property type="match status" value="1"/>
</dbReference>
<dbReference type="InterPro" id="IPR001509">
    <property type="entry name" value="Epimerase_deHydtase"/>
</dbReference>
<protein>
    <submittedName>
        <fullName evidence="5">UDP-glucose 4-epimerase</fullName>
        <ecNumber evidence="5">5.1.3.2</ecNumber>
    </submittedName>
</protein>
<keyword evidence="2" id="KW-0560">Oxidoreductase</keyword>
<proteinExistence type="inferred from homology"/>
<comment type="similarity">
    <text evidence="1">Belongs to the NAD(P)-dependent epimerase/dehydratase family.</text>
</comment>
<dbReference type="Gene3D" id="3.40.50.720">
    <property type="entry name" value="NAD(P)-binding Rossmann-like Domain"/>
    <property type="match status" value="1"/>
</dbReference>
<dbReference type="EMBL" id="CP037920">
    <property type="protein sequence ID" value="QDT96839.1"/>
    <property type="molecule type" value="Genomic_DNA"/>
</dbReference>
<feature type="domain" description="NAD-dependent epimerase/dehydratase" evidence="4">
    <location>
        <begin position="4"/>
        <end position="172"/>
    </location>
</feature>
<dbReference type="PANTHER" id="PTHR43103:SF5">
    <property type="entry name" value="4-EPIMERASE, PUTATIVE (AFU_ORTHOLOGUE AFUA_7G00360)-RELATED"/>
    <property type="match status" value="1"/>
</dbReference>
<dbReference type="KEGG" id="gaw:V144x_22970"/>
<organism evidence="5 6">
    <name type="scientific">Gimesia aquarii</name>
    <dbReference type="NCBI Taxonomy" id="2527964"/>
    <lineage>
        <taxon>Bacteria</taxon>
        <taxon>Pseudomonadati</taxon>
        <taxon>Planctomycetota</taxon>
        <taxon>Planctomycetia</taxon>
        <taxon>Planctomycetales</taxon>
        <taxon>Planctomycetaceae</taxon>
        <taxon>Gimesia</taxon>
    </lineage>
</organism>
<dbReference type="EC" id="5.1.3.2" evidence="5"/>
<keyword evidence="5" id="KW-0413">Isomerase</keyword>
<dbReference type="RefSeq" id="WP_144985236.1">
    <property type="nucleotide sequence ID" value="NZ_CP037920.1"/>
</dbReference>
<dbReference type="InterPro" id="IPR036291">
    <property type="entry name" value="NAD(P)-bd_dom_sf"/>
</dbReference>
<dbReference type="PANTHER" id="PTHR43103">
    <property type="entry name" value="NUCLEOSIDE-DIPHOSPHATE-SUGAR EPIMERASE"/>
    <property type="match status" value="1"/>
</dbReference>
<evidence type="ECO:0000313" key="6">
    <source>
        <dbReference type="Proteomes" id="UP000318704"/>
    </source>
</evidence>